<keyword evidence="3" id="KW-0804">Transcription</keyword>
<dbReference type="Proteomes" id="UP000621500">
    <property type="component" value="Unassembled WGS sequence"/>
</dbReference>
<accession>A0ABQ4ERQ0</accession>
<reference evidence="7 8" key="1">
    <citation type="submission" date="2021-01" db="EMBL/GenBank/DDBJ databases">
        <title>Whole genome shotgun sequence of Plantactinospora mayteni NBRC 109088.</title>
        <authorList>
            <person name="Komaki H."/>
            <person name="Tamura T."/>
        </authorList>
    </citation>
    <scope>NUCLEOTIDE SEQUENCE [LARGE SCALE GENOMIC DNA]</scope>
    <source>
        <strain evidence="7 8">NBRC 109088</strain>
    </source>
</reference>
<feature type="region of interest" description="Disordered" evidence="4">
    <location>
        <begin position="1"/>
        <end position="39"/>
    </location>
</feature>
<protein>
    <submittedName>
        <fullName evidence="7">IclR family transcriptional regulator</fullName>
    </submittedName>
</protein>
<dbReference type="InterPro" id="IPR005471">
    <property type="entry name" value="Tscrpt_reg_IclR_N"/>
</dbReference>
<dbReference type="PROSITE" id="PS51078">
    <property type="entry name" value="ICLR_ED"/>
    <property type="match status" value="1"/>
</dbReference>
<evidence type="ECO:0000313" key="8">
    <source>
        <dbReference type="Proteomes" id="UP000621500"/>
    </source>
</evidence>
<name>A0ABQ4ERQ0_9ACTN</name>
<evidence type="ECO:0000256" key="4">
    <source>
        <dbReference type="SAM" id="MobiDB-lite"/>
    </source>
</evidence>
<dbReference type="EMBL" id="BONX01000026">
    <property type="protein sequence ID" value="GIG97316.1"/>
    <property type="molecule type" value="Genomic_DNA"/>
</dbReference>
<dbReference type="SMART" id="SM00346">
    <property type="entry name" value="HTH_ICLR"/>
    <property type="match status" value="1"/>
</dbReference>
<evidence type="ECO:0000256" key="2">
    <source>
        <dbReference type="ARBA" id="ARBA00023125"/>
    </source>
</evidence>
<sequence>MTTGTTSGAELRPEPAGQPAPDRSDQDDPTVSSRSDQTNAVAPAGAIAPVGAVEAFQPVKSAGRTLDVLEALADAPRRRSLVELARALGIPKSSLHGLLRTMIQRGWVEADATGTRFGLGVRALQVGAAYLEADDATGLLAGVLDDLAGQFGETVHLGRLDGPHVVYLAKRESVHRLRLYSAIGRQLPAHATALGKVLLAQRTDEAVDRLLSWPLPALTRHTITDPELLHVELASVRDRGYAVDREENTDGIVCFAMAVPLHSPAVDAISLSVPATRLDAESEERIAAALHGAVRQVRAARTLLSGA</sequence>
<proteinExistence type="predicted"/>
<keyword evidence="2" id="KW-0238">DNA-binding</keyword>
<feature type="compositionally biased region" description="Polar residues" evidence="4">
    <location>
        <begin position="29"/>
        <end position="39"/>
    </location>
</feature>
<organism evidence="7 8">
    <name type="scientific">Plantactinospora mayteni</name>
    <dbReference type="NCBI Taxonomy" id="566021"/>
    <lineage>
        <taxon>Bacteria</taxon>
        <taxon>Bacillati</taxon>
        <taxon>Actinomycetota</taxon>
        <taxon>Actinomycetes</taxon>
        <taxon>Micromonosporales</taxon>
        <taxon>Micromonosporaceae</taxon>
        <taxon>Plantactinospora</taxon>
    </lineage>
</organism>
<feature type="domain" description="HTH iclR-type" evidence="5">
    <location>
        <begin position="59"/>
        <end position="121"/>
    </location>
</feature>
<dbReference type="PANTHER" id="PTHR30136">
    <property type="entry name" value="HELIX-TURN-HELIX TRANSCRIPTIONAL REGULATOR, ICLR FAMILY"/>
    <property type="match status" value="1"/>
</dbReference>
<dbReference type="Gene3D" id="3.30.450.40">
    <property type="match status" value="1"/>
</dbReference>
<dbReference type="RefSeq" id="WP_203858829.1">
    <property type="nucleotide sequence ID" value="NZ_BAAAZQ010000011.1"/>
</dbReference>
<dbReference type="InterPro" id="IPR050707">
    <property type="entry name" value="HTH_MetabolicPath_Reg"/>
</dbReference>
<dbReference type="InterPro" id="IPR029016">
    <property type="entry name" value="GAF-like_dom_sf"/>
</dbReference>
<dbReference type="SUPFAM" id="SSF55781">
    <property type="entry name" value="GAF domain-like"/>
    <property type="match status" value="1"/>
</dbReference>
<gene>
    <name evidence="7" type="ORF">Pma05_38890</name>
</gene>
<dbReference type="Pfam" id="PF09339">
    <property type="entry name" value="HTH_IclR"/>
    <property type="match status" value="1"/>
</dbReference>
<dbReference type="Gene3D" id="1.10.10.10">
    <property type="entry name" value="Winged helix-like DNA-binding domain superfamily/Winged helix DNA-binding domain"/>
    <property type="match status" value="1"/>
</dbReference>
<dbReference type="InterPro" id="IPR036390">
    <property type="entry name" value="WH_DNA-bd_sf"/>
</dbReference>
<evidence type="ECO:0000259" key="5">
    <source>
        <dbReference type="PROSITE" id="PS51077"/>
    </source>
</evidence>
<keyword evidence="8" id="KW-1185">Reference proteome</keyword>
<dbReference type="InterPro" id="IPR014757">
    <property type="entry name" value="Tscrpt_reg_IclR_C"/>
</dbReference>
<dbReference type="PROSITE" id="PS51077">
    <property type="entry name" value="HTH_ICLR"/>
    <property type="match status" value="1"/>
</dbReference>
<dbReference type="Pfam" id="PF01614">
    <property type="entry name" value="IclR_C"/>
    <property type="match status" value="1"/>
</dbReference>
<evidence type="ECO:0000256" key="1">
    <source>
        <dbReference type="ARBA" id="ARBA00023015"/>
    </source>
</evidence>
<evidence type="ECO:0000256" key="3">
    <source>
        <dbReference type="ARBA" id="ARBA00023163"/>
    </source>
</evidence>
<dbReference type="PANTHER" id="PTHR30136:SF24">
    <property type="entry name" value="HTH-TYPE TRANSCRIPTIONAL REPRESSOR ALLR"/>
    <property type="match status" value="1"/>
</dbReference>
<evidence type="ECO:0000259" key="6">
    <source>
        <dbReference type="PROSITE" id="PS51078"/>
    </source>
</evidence>
<dbReference type="SUPFAM" id="SSF46785">
    <property type="entry name" value="Winged helix' DNA-binding domain"/>
    <property type="match status" value="1"/>
</dbReference>
<keyword evidence="1" id="KW-0805">Transcription regulation</keyword>
<feature type="domain" description="IclR-ED" evidence="6">
    <location>
        <begin position="122"/>
        <end position="307"/>
    </location>
</feature>
<dbReference type="InterPro" id="IPR036388">
    <property type="entry name" value="WH-like_DNA-bd_sf"/>
</dbReference>
<evidence type="ECO:0000313" key="7">
    <source>
        <dbReference type="EMBL" id="GIG97316.1"/>
    </source>
</evidence>
<comment type="caution">
    <text evidence="7">The sequence shown here is derived from an EMBL/GenBank/DDBJ whole genome shotgun (WGS) entry which is preliminary data.</text>
</comment>